<evidence type="ECO:0000256" key="5">
    <source>
        <dbReference type="ARBA" id="ARBA00023288"/>
    </source>
</evidence>
<keyword evidence="4 6" id="KW-0998">Cell outer membrane</keyword>
<comment type="function">
    <text evidence="6">Together with LptD, is involved in the assembly of lipopolysaccharide (LPS) at the surface of the outer membrane. Required for the proper assembly of LptD. Binds LPS and may serve as the LPS recognition site at the outer membrane.</text>
</comment>
<organism evidence="7 8">
    <name type="scientific">Tibeticola sediminis</name>
    <dbReference type="NCBI Taxonomy" id="1917811"/>
    <lineage>
        <taxon>Bacteria</taxon>
        <taxon>Pseudomonadati</taxon>
        <taxon>Pseudomonadota</taxon>
        <taxon>Betaproteobacteria</taxon>
        <taxon>Burkholderiales</taxon>
        <taxon>Comamonadaceae</taxon>
        <taxon>Tibeticola</taxon>
    </lineage>
</organism>
<reference evidence="7 8" key="1">
    <citation type="submission" date="2018-11" db="EMBL/GenBank/DDBJ databases">
        <title>Genomic Encyclopedia of Type Strains, Phase IV (KMG-IV): sequencing the most valuable type-strain genomes for metagenomic binning, comparative biology and taxonomic classification.</title>
        <authorList>
            <person name="Goeker M."/>
        </authorList>
    </citation>
    <scope>NUCLEOTIDE SEQUENCE [LARGE SCALE GENOMIC DNA]</scope>
    <source>
        <strain evidence="7 8">DSM 101684</strain>
    </source>
</reference>
<sequence length="169" mass="18732">MPRRRTLVQTFALVPVLALGACGFRLRQAPQMAFERLFLDATAASALGGELRRALAEVPGLALRTAAAERADSDAILEVSRETREQVAVGLNISGQVREYELRLTLVFRLQTPKGRILIADTELQQRRELSYTETTALAKEAEQALLFASMQRDLARQVVQRLAAVRLS</sequence>
<dbReference type="RefSeq" id="WP_124222996.1">
    <property type="nucleotide sequence ID" value="NZ_RKQL01000004.1"/>
</dbReference>
<accession>A0A3N4UHX5</accession>
<dbReference type="OrthoDB" id="5298094at2"/>
<dbReference type="AlphaFoldDB" id="A0A3N4UHX5"/>
<comment type="similarity">
    <text evidence="6">Belongs to the LptE lipoprotein family.</text>
</comment>
<comment type="subcellular location">
    <subcellularLocation>
        <location evidence="6">Cell outer membrane</location>
        <topology evidence="6">Lipid-anchor</topology>
    </subcellularLocation>
</comment>
<dbReference type="Proteomes" id="UP000272193">
    <property type="component" value="Unassembled WGS sequence"/>
</dbReference>
<dbReference type="Pfam" id="PF04390">
    <property type="entry name" value="LptE"/>
    <property type="match status" value="1"/>
</dbReference>
<comment type="caution">
    <text evidence="7">The sequence shown here is derived from an EMBL/GenBank/DDBJ whole genome shotgun (WGS) entry which is preliminary data.</text>
</comment>
<name>A0A3N4UHX5_9BURK</name>
<keyword evidence="1 6" id="KW-0732">Signal</keyword>
<dbReference type="GO" id="GO:1990351">
    <property type="term" value="C:transporter complex"/>
    <property type="evidence" value="ECO:0007669"/>
    <property type="project" value="TreeGrafter"/>
</dbReference>
<dbReference type="GO" id="GO:0009279">
    <property type="term" value="C:cell outer membrane"/>
    <property type="evidence" value="ECO:0007669"/>
    <property type="project" value="UniProtKB-SubCell"/>
</dbReference>
<comment type="subunit">
    <text evidence="6">Component of the lipopolysaccharide transport and assembly complex. Interacts with LptD.</text>
</comment>
<evidence type="ECO:0000256" key="6">
    <source>
        <dbReference type="HAMAP-Rule" id="MF_01186"/>
    </source>
</evidence>
<dbReference type="InterPro" id="IPR007485">
    <property type="entry name" value="LPS_assembly_LptE"/>
</dbReference>
<keyword evidence="8" id="KW-1185">Reference proteome</keyword>
<dbReference type="GO" id="GO:0001530">
    <property type="term" value="F:lipopolysaccharide binding"/>
    <property type="evidence" value="ECO:0007669"/>
    <property type="project" value="TreeGrafter"/>
</dbReference>
<dbReference type="HAMAP" id="MF_01186">
    <property type="entry name" value="LPS_assembly_LptE"/>
    <property type="match status" value="1"/>
</dbReference>
<evidence type="ECO:0000256" key="3">
    <source>
        <dbReference type="ARBA" id="ARBA00023139"/>
    </source>
</evidence>
<proteinExistence type="inferred from homology"/>
<evidence type="ECO:0000256" key="2">
    <source>
        <dbReference type="ARBA" id="ARBA00023136"/>
    </source>
</evidence>
<keyword evidence="3 6" id="KW-0564">Palmitate</keyword>
<dbReference type="PROSITE" id="PS51257">
    <property type="entry name" value="PROKAR_LIPOPROTEIN"/>
    <property type="match status" value="1"/>
</dbReference>
<dbReference type="GO" id="GO:0043165">
    <property type="term" value="P:Gram-negative-bacterium-type cell outer membrane assembly"/>
    <property type="evidence" value="ECO:0007669"/>
    <property type="project" value="UniProtKB-UniRule"/>
</dbReference>
<keyword evidence="5 6" id="KW-0449">Lipoprotein</keyword>
<dbReference type="PANTHER" id="PTHR38098:SF1">
    <property type="entry name" value="LPS-ASSEMBLY LIPOPROTEIN LPTE"/>
    <property type="match status" value="1"/>
</dbReference>
<evidence type="ECO:0000256" key="1">
    <source>
        <dbReference type="ARBA" id="ARBA00022729"/>
    </source>
</evidence>
<evidence type="ECO:0000256" key="4">
    <source>
        <dbReference type="ARBA" id="ARBA00023237"/>
    </source>
</evidence>
<dbReference type="EMBL" id="RKQL01000004">
    <property type="protein sequence ID" value="RPE66819.1"/>
    <property type="molecule type" value="Genomic_DNA"/>
</dbReference>
<evidence type="ECO:0000313" key="8">
    <source>
        <dbReference type="Proteomes" id="UP000272193"/>
    </source>
</evidence>
<keyword evidence="2 6" id="KW-0472">Membrane</keyword>
<gene>
    <name evidence="6" type="primary">lptE</name>
    <name evidence="7" type="ORF">EDC62_1893</name>
</gene>
<dbReference type="GO" id="GO:0015920">
    <property type="term" value="P:lipopolysaccharide transport"/>
    <property type="evidence" value="ECO:0007669"/>
    <property type="project" value="TreeGrafter"/>
</dbReference>
<evidence type="ECO:0000313" key="7">
    <source>
        <dbReference type="EMBL" id="RPE66819.1"/>
    </source>
</evidence>
<dbReference type="Gene3D" id="3.30.160.150">
    <property type="entry name" value="Lipoprotein like domain"/>
    <property type="match status" value="1"/>
</dbReference>
<protein>
    <recommendedName>
        <fullName evidence="6">LPS-assembly lipoprotein LptE</fullName>
    </recommendedName>
</protein>
<dbReference type="PANTHER" id="PTHR38098">
    <property type="entry name" value="LPS-ASSEMBLY LIPOPROTEIN LPTE"/>
    <property type="match status" value="1"/>
</dbReference>